<dbReference type="GO" id="GO:0050821">
    <property type="term" value="P:protein stabilization"/>
    <property type="evidence" value="ECO:0007669"/>
    <property type="project" value="TreeGrafter"/>
</dbReference>
<dbReference type="PANTHER" id="PTHR35089">
    <property type="entry name" value="CHAPERONE PROTEIN SKP"/>
    <property type="match status" value="1"/>
</dbReference>
<dbReference type="GO" id="GO:0005829">
    <property type="term" value="C:cytosol"/>
    <property type="evidence" value="ECO:0007669"/>
    <property type="project" value="TreeGrafter"/>
</dbReference>
<dbReference type="EMBL" id="SRXV01000001">
    <property type="protein sequence ID" value="TGY94452.1"/>
    <property type="molecule type" value="Genomic_DNA"/>
</dbReference>
<evidence type="ECO:0000313" key="5">
    <source>
        <dbReference type="Proteomes" id="UP000305451"/>
    </source>
</evidence>
<dbReference type="InterPro" id="IPR005632">
    <property type="entry name" value="Chaperone_Skp"/>
</dbReference>
<dbReference type="InterPro" id="IPR024930">
    <property type="entry name" value="Skp_dom_sf"/>
</dbReference>
<feature type="signal peptide" evidence="3">
    <location>
        <begin position="1"/>
        <end position="23"/>
    </location>
</feature>
<reference evidence="4 5" key="1">
    <citation type="journal article" date="2013" name="Int. J. Syst. Evol. Microbiol.">
        <title>Marinicauda pacifica gen. nov., sp. nov., a prosthecate alphaproteobacterium of the family Hyphomonadaceae isolated from deep seawater.</title>
        <authorList>
            <person name="Zhang X.Y."/>
            <person name="Li G.W."/>
            <person name="Wang C.S."/>
            <person name="Zhang Y.J."/>
            <person name="Xu X.W."/>
            <person name="Li H."/>
            <person name="Liu A."/>
            <person name="Liu C."/>
            <person name="Xie B.B."/>
            <person name="Qin Q.L."/>
            <person name="Xu Z."/>
            <person name="Chen X.L."/>
            <person name="Zhou B.C."/>
            <person name="Zhang Y.Z."/>
        </authorList>
    </citation>
    <scope>NUCLEOTIDE SEQUENCE [LARGE SCALE GENOMIC DNA]</scope>
    <source>
        <strain evidence="4 5">P-1 km-3</strain>
    </source>
</reference>
<dbReference type="GO" id="GO:0051082">
    <property type="term" value="F:unfolded protein binding"/>
    <property type="evidence" value="ECO:0007669"/>
    <property type="project" value="InterPro"/>
</dbReference>
<dbReference type="Proteomes" id="UP000305451">
    <property type="component" value="Unassembled WGS sequence"/>
</dbReference>
<evidence type="ECO:0000313" key="4">
    <source>
        <dbReference type="EMBL" id="TGY94452.1"/>
    </source>
</evidence>
<dbReference type="Gene3D" id="3.30.910.20">
    <property type="entry name" value="Skp domain"/>
    <property type="match status" value="1"/>
</dbReference>
<evidence type="ECO:0000256" key="2">
    <source>
        <dbReference type="ARBA" id="ARBA00022729"/>
    </source>
</evidence>
<evidence type="ECO:0000256" key="3">
    <source>
        <dbReference type="SAM" id="SignalP"/>
    </source>
</evidence>
<sequence length="207" mass="22915">MLRTFSKLLSTPARLLLASLALAGGLAGAASAQNVLVMNEQRILAESAVGQHIATRVEQIGNEIAAELTPIREQIQSESEALNTETSSLTEDAIQQRPDLAQRFQALQVEAQRFEQTRQVRQRELQVTQRRAMVPVMEALEEILQEIVNERGADILIDRANLVFATEAVDISDAAIQRLNSRMTTTPVNRVRLSVNEAGEVQMTEDQ</sequence>
<dbReference type="Pfam" id="PF03938">
    <property type="entry name" value="OmpH"/>
    <property type="match status" value="1"/>
</dbReference>
<keyword evidence="5" id="KW-1185">Reference proteome</keyword>
<comment type="similarity">
    <text evidence="1">Belongs to the Skp family.</text>
</comment>
<feature type="chain" id="PRO_5021006873" evidence="3">
    <location>
        <begin position="24"/>
        <end position="207"/>
    </location>
</feature>
<dbReference type="SUPFAM" id="SSF111384">
    <property type="entry name" value="OmpH-like"/>
    <property type="match status" value="1"/>
</dbReference>
<gene>
    <name evidence="4" type="ORF">E5162_04035</name>
</gene>
<keyword evidence="2 3" id="KW-0732">Signal</keyword>
<evidence type="ECO:0000256" key="1">
    <source>
        <dbReference type="ARBA" id="ARBA00009091"/>
    </source>
</evidence>
<dbReference type="OrthoDB" id="7205456at2"/>
<name>A0A4S2HFL2_9PROT</name>
<dbReference type="PANTHER" id="PTHR35089:SF1">
    <property type="entry name" value="CHAPERONE PROTEIN SKP"/>
    <property type="match status" value="1"/>
</dbReference>
<dbReference type="SMART" id="SM00935">
    <property type="entry name" value="OmpH"/>
    <property type="match status" value="1"/>
</dbReference>
<accession>A0A4S2HFL2</accession>
<dbReference type="AlphaFoldDB" id="A0A4S2HFL2"/>
<dbReference type="RefSeq" id="WP_135943649.1">
    <property type="nucleotide sequence ID" value="NZ_BMEI01000001.1"/>
</dbReference>
<protein>
    <submittedName>
        <fullName evidence="4">OmpH family outer membrane protein</fullName>
    </submittedName>
</protein>
<proteinExistence type="inferred from homology"/>
<comment type="caution">
    <text evidence="4">The sequence shown here is derived from an EMBL/GenBank/DDBJ whole genome shotgun (WGS) entry which is preliminary data.</text>
</comment>
<organism evidence="4 5">
    <name type="scientific">Marinicauda pacifica</name>
    <dbReference type="NCBI Taxonomy" id="1133559"/>
    <lineage>
        <taxon>Bacteria</taxon>
        <taxon>Pseudomonadati</taxon>
        <taxon>Pseudomonadota</taxon>
        <taxon>Alphaproteobacteria</taxon>
        <taxon>Maricaulales</taxon>
        <taxon>Maricaulaceae</taxon>
        <taxon>Marinicauda</taxon>
    </lineage>
</organism>